<comment type="caution">
    <text evidence="1">The sequence shown here is derived from an EMBL/GenBank/DDBJ whole genome shotgun (WGS) entry which is preliminary data.</text>
</comment>
<dbReference type="AlphaFoldDB" id="A0A9D9DJ38"/>
<evidence type="ECO:0000313" key="1">
    <source>
        <dbReference type="EMBL" id="MBO8428463.1"/>
    </source>
</evidence>
<organism evidence="1 2">
    <name type="scientific">Candidatus Egerieousia excrementavium</name>
    <dbReference type="NCBI Taxonomy" id="2840778"/>
    <lineage>
        <taxon>Bacteria</taxon>
        <taxon>Pseudomonadati</taxon>
        <taxon>Bacteroidota</taxon>
        <taxon>Bacteroidia</taxon>
        <taxon>Bacteroidales</taxon>
        <taxon>Candidatus Egerieousia</taxon>
    </lineage>
</organism>
<protein>
    <submittedName>
        <fullName evidence="1">Uncharacterized protein</fullName>
    </submittedName>
</protein>
<dbReference type="EMBL" id="JADINB010000018">
    <property type="protein sequence ID" value="MBO8428463.1"/>
    <property type="molecule type" value="Genomic_DNA"/>
</dbReference>
<proteinExistence type="predicted"/>
<reference evidence="1" key="2">
    <citation type="journal article" date="2021" name="PeerJ">
        <title>Extensive microbial diversity within the chicken gut microbiome revealed by metagenomics and culture.</title>
        <authorList>
            <person name="Gilroy R."/>
            <person name="Ravi A."/>
            <person name="Getino M."/>
            <person name="Pursley I."/>
            <person name="Horton D.L."/>
            <person name="Alikhan N.F."/>
            <person name="Baker D."/>
            <person name="Gharbi K."/>
            <person name="Hall N."/>
            <person name="Watson M."/>
            <person name="Adriaenssens E.M."/>
            <person name="Foster-Nyarko E."/>
            <person name="Jarju S."/>
            <person name="Secka A."/>
            <person name="Antonio M."/>
            <person name="Oren A."/>
            <person name="Chaudhuri R.R."/>
            <person name="La Ragione R."/>
            <person name="Hildebrand F."/>
            <person name="Pallen M.J."/>
        </authorList>
    </citation>
    <scope>NUCLEOTIDE SEQUENCE</scope>
    <source>
        <strain evidence="1">15467</strain>
    </source>
</reference>
<dbReference type="Proteomes" id="UP000823635">
    <property type="component" value="Unassembled WGS sequence"/>
</dbReference>
<accession>A0A9D9DJ38</accession>
<gene>
    <name evidence="1" type="ORF">IAC68_00815</name>
</gene>
<reference evidence="1" key="1">
    <citation type="submission" date="2020-10" db="EMBL/GenBank/DDBJ databases">
        <authorList>
            <person name="Gilroy R."/>
        </authorList>
    </citation>
    <scope>NUCLEOTIDE SEQUENCE</scope>
    <source>
        <strain evidence="1">15467</strain>
    </source>
</reference>
<evidence type="ECO:0000313" key="2">
    <source>
        <dbReference type="Proteomes" id="UP000823635"/>
    </source>
</evidence>
<name>A0A9D9DJ38_9BACT</name>
<sequence>MDPRERTLVVDCVITNEEKLQTVNLYYSSYVSEIEYPKVEEAEVKMSFALDTTYTIIVRKDEEIVVDIDTSGCYEFVKVADGVWQAEFEPIEYARYNLEVKVPGEDSITILTATTDYPTKMDLRHPYGTVNDPHATAAAYYVTTGEDCKMWVYGLDYNPQTSEYSVAEYIYTNHINPDNFNVTGVTKENIKEFKRPENFDWYDDYLQSDISVMLPCFLFEWNFDYGEEILLPLEDGRIRRFHDIWPNDLRYDFHDRYLRLNHSGNRGNNGLWKRNDIYYENQYFTVVVNFKPYKYHYSHPLSHLVFETVSDDLDEYFTDLIIMEQSTSDIAMVWGRYSIHSNIKNGKGIFGAVYRCRSPWCYHGDYFYLD</sequence>